<evidence type="ECO:0000256" key="9">
    <source>
        <dbReference type="ARBA" id="ARBA00023136"/>
    </source>
</evidence>
<gene>
    <name evidence="13" type="ORF">Arub01_45100</name>
</gene>
<comment type="caution">
    <text evidence="13">The sequence shown here is derived from an EMBL/GenBank/DDBJ whole genome shotgun (WGS) entry which is preliminary data.</text>
</comment>
<feature type="transmembrane region" description="Helical" evidence="10">
    <location>
        <begin position="170"/>
        <end position="190"/>
    </location>
</feature>
<dbReference type="InterPro" id="IPR003439">
    <property type="entry name" value="ABC_transporter-like_ATP-bd"/>
</dbReference>
<keyword evidence="9 10" id="KW-0472">Membrane</keyword>
<feature type="domain" description="ABC transmembrane type-1" evidence="12">
    <location>
        <begin position="28"/>
        <end position="311"/>
    </location>
</feature>
<evidence type="ECO:0000313" key="14">
    <source>
        <dbReference type="Proteomes" id="UP001165124"/>
    </source>
</evidence>
<dbReference type="Proteomes" id="UP001165124">
    <property type="component" value="Unassembled WGS sequence"/>
</dbReference>
<dbReference type="EMBL" id="BSRZ01000013">
    <property type="protein sequence ID" value="GLW66266.1"/>
    <property type="molecule type" value="Genomic_DNA"/>
</dbReference>
<evidence type="ECO:0000256" key="3">
    <source>
        <dbReference type="ARBA" id="ARBA00022475"/>
    </source>
</evidence>
<evidence type="ECO:0000259" key="11">
    <source>
        <dbReference type="PROSITE" id="PS50893"/>
    </source>
</evidence>
<dbReference type="GO" id="GO:0016887">
    <property type="term" value="F:ATP hydrolysis activity"/>
    <property type="evidence" value="ECO:0007669"/>
    <property type="project" value="InterPro"/>
</dbReference>
<dbReference type="InterPro" id="IPR039421">
    <property type="entry name" value="Type_1_exporter"/>
</dbReference>
<dbReference type="GO" id="GO:0005524">
    <property type="term" value="F:ATP binding"/>
    <property type="evidence" value="ECO:0007669"/>
    <property type="project" value="UniProtKB-KW"/>
</dbReference>
<dbReference type="GO" id="GO:0140359">
    <property type="term" value="F:ABC-type transporter activity"/>
    <property type="evidence" value="ECO:0007669"/>
    <property type="project" value="InterPro"/>
</dbReference>
<evidence type="ECO:0000313" key="13">
    <source>
        <dbReference type="EMBL" id="GLW66266.1"/>
    </source>
</evidence>
<dbReference type="InterPro" id="IPR014223">
    <property type="entry name" value="ABC_CydC/D"/>
</dbReference>
<accession>A0A9W6Q007</accession>
<feature type="transmembrane region" description="Helical" evidence="10">
    <location>
        <begin position="143"/>
        <end position="164"/>
    </location>
</feature>
<dbReference type="FunFam" id="3.40.50.300:FF:001001">
    <property type="entry name" value="Multidrug ABC transporter ATP-binding protein"/>
    <property type="match status" value="1"/>
</dbReference>
<dbReference type="Gene3D" id="3.40.50.300">
    <property type="entry name" value="P-loop containing nucleotide triphosphate hydrolases"/>
    <property type="match status" value="1"/>
</dbReference>
<keyword evidence="7" id="KW-0067">ATP-binding</keyword>
<evidence type="ECO:0000256" key="7">
    <source>
        <dbReference type="ARBA" id="ARBA00022840"/>
    </source>
</evidence>
<keyword evidence="5 10" id="KW-0812">Transmembrane</keyword>
<keyword evidence="14" id="KW-1185">Reference proteome</keyword>
<evidence type="ECO:0000256" key="10">
    <source>
        <dbReference type="SAM" id="Phobius"/>
    </source>
</evidence>
<dbReference type="SUPFAM" id="SSF90123">
    <property type="entry name" value="ABC transporter transmembrane region"/>
    <property type="match status" value="1"/>
</dbReference>
<evidence type="ECO:0000256" key="4">
    <source>
        <dbReference type="ARBA" id="ARBA00022519"/>
    </source>
</evidence>
<feature type="domain" description="ABC transporter" evidence="11">
    <location>
        <begin position="345"/>
        <end position="580"/>
    </location>
</feature>
<dbReference type="InterPro" id="IPR017871">
    <property type="entry name" value="ABC_transporter-like_CS"/>
</dbReference>
<dbReference type="AlphaFoldDB" id="A0A9W6Q007"/>
<protein>
    <recommendedName>
        <fullName evidence="15">Thiol reductant ABC exporter subunit CydC</fullName>
    </recommendedName>
</protein>
<keyword evidence="8 10" id="KW-1133">Transmembrane helix</keyword>
<feature type="transmembrane region" description="Helical" evidence="10">
    <location>
        <begin position="61"/>
        <end position="81"/>
    </location>
</feature>
<proteinExistence type="predicted"/>
<keyword evidence="3" id="KW-1003">Cell membrane</keyword>
<evidence type="ECO:0000256" key="5">
    <source>
        <dbReference type="ARBA" id="ARBA00022692"/>
    </source>
</evidence>
<evidence type="ECO:0000256" key="6">
    <source>
        <dbReference type="ARBA" id="ARBA00022741"/>
    </source>
</evidence>
<dbReference type="SUPFAM" id="SSF52540">
    <property type="entry name" value="P-loop containing nucleoside triphosphate hydrolases"/>
    <property type="match status" value="1"/>
</dbReference>
<dbReference type="PROSITE" id="PS50893">
    <property type="entry name" value="ABC_TRANSPORTER_2"/>
    <property type="match status" value="1"/>
</dbReference>
<dbReference type="PANTHER" id="PTHR24221">
    <property type="entry name" value="ATP-BINDING CASSETTE SUB-FAMILY B"/>
    <property type="match status" value="1"/>
</dbReference>
<dbReference type="GO" id="GO:0005886">
    <property type="term" value="C:plasma membrane"/>
    <property type="evidence" value="ECO:0007669"/>
    <property type="project" value="UniProtKB-SubCell"/>
</dbReference>
<evidence type="ECO:0000256" key="8">
    <source>
        <dbReference type="ARBA" id="ARBA00022989"/>
    </source>
</evidence>
<evidence type="ECO:0000256" key="2">
    <source>
        <dbReference type="ARBA" id="ARBA00022448"/>
    </source>
</evidence>
<dbReference type="InterPro" id="IPR003593">
    <property type="entry name" value="AAA+_ATPase"/>
</dbReference>
<keyword evidence="4" id="KW-0997">Cell inner membrane</keyword>
<sequence>MTAIPRIAHRAPLLRLLALARPMRGRLLVAALAGAATTAAGIALLGVSGFLIARAAEHPNVTALTIAVVAVRALGVGRGVLRYAERLISHDVAFRVMGDVRVRIYRALARIAPAGLRDLRSGDLLTRLVADVDTTQDLFVRGVLPPAAAALAGGAAVGACAFLLAPAAGALAAGLLAAGAVVPLCSVVIARRAAQRAAAARGRLTTLVVDAFSGAPDLIAFGAAERALASVAAADRELTRQTRRNAFALALGSGLCTAVTGLTVWAVLLLGVAAVEDGDLGRVPLAVLALTALAAFEAVAPLPAAAARLAETGSSARRITGVLDAPDPVREPSRPLPPPDRPVTVRLRGVRARYGPDEPWALDGVDLDLEPGRRVALVGPSGAGKSTVAALLLRFLDAQAGTITLNGRDLTAYAADDVRAVIGGCPQDPHVFDSTLRENLRLARPGADEADLRAAADAARLLPWIESLPQGWDTPVGAHGARVSGGERQRLALARALLADPALLILDEPTAHLDPPTRVALTTDLLRATRGRTTLLITHDLAGLDAVDEIVVLDRGRVVQRGTHAALLRQDGLYRRLWAEQHNPWEDRPGEEQSASRSS</sequence>
<dbReference type="PROSITE" id="PS50929">
    <property type="entry name" value="ABC_TM1F"/>
    <property type="match status" value="1"/>
</dbReference>
<reference evidence="13" key="1">
    <citation type="submission" date="2023-02" db="EMBL/GenBank/DDBJ databases">
        <title>Actinomadura rubrobrunea NBRC 14622.</title>
        <authorList>
            <person name="Ichikawa N."/>
            <person name="Sato H."/>
            <person name="Tonouchi N."/>
        </authorList>
    </citation>
    <scope>NUCLEOTIDE SEQUENCE</scope>
    <source>
        <strain evidence="13">NBRC 14622</strain>
    </source>
</reference>
<keyword evidence="2" id="KW-0813">Transport</keyword>
<evidence type="ECO:0000259" key="12">
    <source>
        <dbReference type="PROSITE" id="PS50929"/>
    </source>
</evidence>
<dbReference type="GO" id="GO:0045454">
    <property type="term" value="P:cell redox homeostasis"/>
    <property type="evidence" value="ECO:0007669"/>
    <property type="project" value="InterPro"/>
</dbReference>
<dbReference type="GO" id="GO:0034040">
    <property type="term" value="F:ATPase-coupled lipid transmembrane transporter activity"/>
    <property type="evidence" value="ECO:0007669"/>
    <property type="project" value="TreeGrafter"/>
</dbReference>
<dbReference type="InterPro" id="IPR027417">
    <property type="entry name" value="P-loop_NTPase"/>
</dbReference>
<dbReference type="Gene3D" id="1.20.1560.10">
    <property type="entry name" value="ABC transporter type 1, transmembrane domain"/>
    <property type="match status" value="1"/>
</dbReference>
<dbReference type="Pfam" id="PF00005">
    <property type="entry name" value="ABC_tran"/>
    <property type="match status" value="1"/>
</dbReference>
<dbReference type="SMART" id="SM00382">
    <property type="entry name" value="AAA"/>
    <property type="match status" value="1"/>
</dbReference>
<evidence type="ECO:0008006" key="15">
    <source>
        <dbReference type="Google" id="ProtNLM"/>
    </source>
</evidence>
<dbReference type="GO" id="GO:0034775">
    <property type="term" value="P:glutathione transmembrane transport"/>
    <property type="evidence" value="ECO:0007669"/>
    <property type="project" value="InterPro"/>
</dbReference>
<evidence type="ECO:0000256" key="1">
    <source>
        <dbReference type="ARBA" id="ARBA00004651"/>
    </source>
</evidence>
<keyword evidence="6" id="KW-0547">Nucleotide-binding</keyword>
<comment type="subcellular location">
    <subcellularLocation>
        <location evidence="1">Cell membrane</location>
        <topology evidence="1">Multi-pass membrane protein</topology>
    </subcellularLocation>
</comment>
<feature type="transmembrane region" description="Helical" evidence="10">
    <location>
        <begin position="246"/>
        <end position="273"/>
    </location>
</feature>
<dbReference type="PROSITE" id="PS00211">
    <property type="entry name" value="ABC_TRANSPORTER_1"/>
    <property type="match status" value="1"/>
</dbReference>
<dbReference type="InterPro" id="IPR036640">
    <property type="entry name" value="ABC1_TM_sf"/>
</dbReference>
<organism evidence="13 14">
    <name type="scientific">Actinomadura rubrobrunea</name>
    <dbReference type="NCBI Taxonomy" id="115335"/>
    <lineage>
        <taxon>Bacteria</taxon>
        <taxon>Bacillati</taxon>
        <taxon>Actinomycetota</taxon>
        <taxon>Actinomycetes</taxon>
        <taxon>Streptosporangiales</taxon>
        <taxon>Thermomonosporaceae</taxon>
        <taxon>Actinomadura</taxon>
    </lineage>
</organism>
<feature type="transmembrane region" description="Helical" evidence="10">
    <location>
        <begin position="27"/>
        <end position="55"/>
    </location>
</feature>
<dbReference type="NCBIfam" id="TIGR02868">
    <property type="entry name" value="CydC"/>
    <property type="match status" value="1"/>
</dbReference>
<dbReference type="RefSeq" id="WP_067918446.1">
    <property type="nucleotide sequence ID" value="NZ_BSRZ01000013.1"/>
</dbReference>
<dbReference type="InterPro" id="IPR011527">
    <property type="entry name" value="ABC1_TM_dom"/>
</dbReference>
<dbReference type="PANTHER" id="PTHR24221:SF654">
    <property type="entry name" value="ATP-BINDING CASSETTE SUB-FAMILY B MEMBER 6"/>
    <property type="match status" value="1"/>
</dbReference>
<name>A0A9W6Q007_9ACTN</name>
<dbReference type="Pfam" id="PF00664">
    <property type="entry name" value="ABC_membrane"/>
    <property type="match status" value="1"/>
</dbReference>